<sequence>MRNTLYKSAILEKIRNHNFVEDLNLAHEMAVNYANKVDNMRVYPDQEAIDNLKVFDEELNDQPQSTMNILNQLNTYGSPATVAQTGRRYFGFVNGGILPSALSTKWLTDTWDQNPAMYVLSPVTSKIEEVTEKWLKDLLGLPNETVAGFVSGSSTATIIGLTTGRNFLLKNLGYDAIKNGLINAPKIKIVIGEGAHSTVYKALSIIGLGNNTLIKVPADEQQRIRIDKIPELDNKTLLILQAGNVNSGSFDDFSAICKKANEVGAWVHVDGAFGLWAAANEKFNHITKDVQLADSWSVDAHKTLSAPYDNGIILCKHKEMLINSMHMTGSYIIFSDNRDGMLYTSEMSRRARAIDLWATLKGLGKNGVSELVWELHQKAIYFAELLRAGGLEILNEVVFNQVLVRFKSDEETELLIKAVQESGVCWLGGAKANGKSVMRISVSSYKTTYEDIEISAKEILRLANKSESHF</sequence>
<evidence type="ECO:0000256" key="2">
    <source>
        <dbReference type="ARBA" id="ARBA00022793"/>
    </source>
</evidence>
<evidence type="ECO:0000256" key="1">
    <source>
        <dbReference type="ARBA" id="ARBA00001933"/>
    </source>
</evidence>
<name>A0ABS6G1M7_9FIRM</name>
<evidence type="ECO:0000256" key="3">
    <source>
        <dbReference type="ARBA" id="ARBA00022898"/>
    </source>
</evidence>
<keyword evidence="4" id="KW-0032">Aminotransferase</keyword>
<dbReference type="PANTHER" id="PTHR11999:SF70">
    <property type="entry name" value="MIP05841P"/>
    <property type="match status" value="1"/>
</dbReference>
<gene>
    <name evidence="4" type="ORF">KQI88_08160</name>
</gene>
<reference evidence="4 5" key="1">
    <citation type="submission" date="2021-06" db="EMBL/GenBank/DDBJ databases">
        <authorList>
            <person name="Sun Q."/>
            <person name="Li D."/>
        </authorList>
    </citation>
    <scope>NUCLEOTIDE SEQUENCE [LARGE SCALE GENOMIC DNA]</scope>
    <source>
        <strain evidence="4 5">MSJ-5</strain>
    </source>
</reference>
<comment type="caution">
    <text evidence="4">The sequence shown here is derived from an EMBL/GenBank/DDBJ whole genome shotgun (WGS) entry which is preliminary data.</text>
</comment>
<accession>A0ABS6G1M7</accession>
<proteinExistence type="predicted"/>
<dbReference type="EMBL" id="JAHLQK010000003">
    <property type="protein sequence ID" value="MBU5676387.1"/>
    <property type="molecule type" value="Genomic_DNA"/>
</dbReference>
<keyword evidence="4" id="KW-0808">Transferase</keyword>
<dbReference type="PANTHER" id="PTHR11999">
    <property type="entry name" value="GROUP II PYRIDOXAL-5-PHOSPHATE DECARBOXYLASE"/>
    <property type="match status" value="1"/>
</dbReference>
<dbReference type="InterPro" id="IPR002129">
    <property type="entry name" value="PyrdxlP-dep_de-COase"/>
</dbReference>
<protein>
    <submittedName>
        <fullName evidence="4">Aminotransferase class V-fold PLP-dependent enzyme</fullName>
    </submittedName>
</protein>
<evidence type="ECO:0000313" key="5">
    <source>
        <dbReference type="Proteomes" id="UP000779508"/>
    </source>
</evidence>
<organism evidence="4 5">
    <name type="scientific">Alkaliphilus flagellatus</name>
    <dbReference type="NCBI Taxonomy" id="2841507"/>
    <lineage>
        <taxon>Bacteria</taxon>
        <taxon>Bacillati</taxon>
        <taxon>Bacillota</taxon>
        <taxon>Clostridia</taxon>
        <taxon>Peptostreptococcales</taxon>
        <taxon>Natronincolaceae</taxon>
        <taxon>Alkaliphilus</taxon>
    </lineage>
</organism>
<dbReference type="Pfam" id="PF00282">
    <property type="entry name" value="Pyridoxal_deC"/>
    <property type="match status" value="1"/>
</dbReference>
<comment type="cofactor">
    <cofactor evidence="1">
        <name>pyridoxal 5'-phosphate</name>
        <dbReference type="ChEBI" id="CHEBI:597326"/>
    </cofactor>
</comment>
<keyword evidence="5" id="KW-1185">Reference proteome</keyword>
<keyword evidence="2" id="KW-0210">Decarboxylase</keyword>
<keyword evidence="2" id="KW-0456">Lyase</keyword>
<evidence type="ECO:0000313" key="4">
    <source>
        <dbReference type="EMBL" id="MBU5676387.1"/>
    </source>
</evidence>
<dbReference type="InterPro" id="IPR010977">
    <property type="entry name" value="Aromatic_deC"/>
</dbReference>
<keyword evidence="3" id="KW-0663">Pyridoxal phosphate</keyword>
<dbReference type="Proteomes" id="UP000779508">
    <property type="component" value="Unassembled WGS sequence"/>
</dbReference>
<dbReference type="RefSeq" id="WP_216416114.1">
    <property type="nucleotide sequence ID" value="NZ_JAHLQK010000003.1"/>
</dbReference>
<dbReference type="GO" id="GO:0008483">
    <property type="term" value="F:transaminase activity"/>
    <property type="evidence" value="ECO:0007669"/>
    <property type="project" value="UniProtKB-KW"/>
</dbReference>